<dbReference type="SUPFAM" id="SSF46894">
    <property type="entry name" value="C-terminal effector domain of the bipartite response regulators"/>
    <property type="match status" value="1"/>
</dbReference>
<sequence length="223" mass="24933">MTLRSERDAPMYHEPSPSPQSDPLTFLSRQLNSVARRWHASGLKIHRLHGVDDGIGEPELVFEWFDRTKVNGWMFGPLDVQVLDVQWRRLSLRKDVMFEGPSLALSQGHVVLSYVGRPDAGTSLSIVLAVPSLEADAAGCSTEIDRLLLATVPPPEFEYMVLSRRELEVARWISEGKTSYEAALILGISEHTVNEYIRSGMRKMGATNRLSFVAKTIRMGLVA</sequence>
<dbReference type="CDD" id="cd06170">
    <property type="entry name" value="LuxR_C_like"/>
    <property type="match status" value="1"/>
</dbReference>
<evidence type="ECO:0000256" key="3">
    <source>
        <dbReference type="ARBA" id="ARBA00023163"/>
    </source>
</evidence>
<evidence type="ECO:0000256" key="2">
    <source>
        <dbReference type="ARBA" id="ARBA00023125"/>
    </source>
</evidence>
<feature type="domain" description="HTH luxR-type" evidence="5">
    <location>
        <begin position="155"/>
        <end position="220"/>
    </location>
</feature>
<evidence type="ECO:0000313" key="7">
    <source>
        <dbReference type="Proteomes" id="UP000308530"/>
    </source>
</evidence>
<dbReference type="Pfam" id="PF00196">
    <property type="entry name" value="GerE"/>
    <property type="match status" value="1"/>
</dbReference>
<evidence type="ECO:0000259" key="5">
    <source>
        <dbReference type="PROSITE" id="PS50043"/>
    </source>
</evidence>
<feature type="compositionally biased region" description="Basic and acidic residues" evidence="4">
    <location>
        <begin position="1"/>
        <end position="11"/>
    </location>
</feature>
<dbReference type="PRINTS" id="PR00038">
    <property type="entry name" value="HTHLUXR"/>
</dbReference>
<evidence type="ECO:0000313" key="6">
    <source>
        <dbReference type="EMBL" id="QLF68518.1"/>
    </source>
</evidence>
<evidence type="ECO:0000256" key="1">
    <source>
        <dbReference type="ARBA" id="ARBA00023015"/>
    </source>
</evidence>
<dbReference type="InterPro" id="IPR000792">
    <property type="entry name" value="Tscrpt_reg_LuxR_C"/>
</dbReference>
<evidence type="ECO:0000256" key="4">
    <source>
        <dbReference type="SAM" id="MobiDB-lite"/>
    </source>
</evidence>
<feature type="region of interest" description="Disordered" evidence="4">
    <location>
        <begin position="1"/>
        <end position="23"/>
    </location>
</feature>
<dbReference type="RefSeq" id="WP_138288602.1">
    <property type="nucleotide sequence ID" value="NZ_CP058350.1"/>
</dbReference>
<dbReference type="PROSITE" id="PS50043">
    <property type="entry name" value="HTH_LUXR_2"/>
    <property type="match status" value="1"/>
</dbReference>
<dbReference type="Gene3D" id="1.10.10.10">
    <property type="entry name" value="Winged helix-like DNA-binding domain superfamily/Winged helix DNA-binding domain"/>
    <property type="match status" value="1"/>
</dbReference>
<dbReference type="InterPro" id="IPR036388">
    <property type="entry name" value="WH-like_DNA-bd_sf"/>
</dbReference>
<accession>A0ABX6QIX5</accession>
<dbReference type="EMBL" id="CP058350">
    <property type="protein sequence ID" value="QLF68518.1"/>
    <property type="molecule type" value="Genomic_DNA"/>
</dbReference>
<proteinExistence type="predicted"/>
<dbReference type="PANTHER" id="PTHR44688:SF16">
    <property type="entry name" value="DNA-BINDING TRANSCRIPTIONAL ACTIVATOR DEVR_DOSR"/>
    <property type="match status" value="1"/>
</dbReference>
<dbReference type="InterPro" id="IPR016032">
    <property type="entry name" value="Sig_transdc_resp-reg_C-effctor"/>
</dbReference>
<gene>
    <name evidence="6" type="ORF">FE840_002540</name>
</gene>
<name>A0ABX6QIX5_9HYPH</name>
<keyword evidence="7" id="KW-1185">Reference proteome</keyword>
<dbReference type="Proteomes" id="UP000308530">
    <property type="component" value="Chromosome"/>
</dbReference>
<reference evidence="6 7" key="1">
    <citation type="submission" date="2020-06" db="EMBL/GenBank/DDBJ databases">
        <title>Genome sequence of Rhizobium sp strain ADMK78.</title>
        <authorList>
            <person name="Rahi P."/>
        </authorList>
    </citation>
    <scope>NUCLEOTIDE SEQUENCE [LARGE SCALE GENOMIC DNA]</scope>
    <source>
        <strain evidence="6 7">ADMK78</strain>
    </source>
</reference>
<dbReference type="SMART" id="SM00421">
    <property type="entry name" value="HTH_LUXR"/>
    <property type="match status" value="1"/>
</dbReference>
<keyword evidence="3" id="KW-0804">Transcription</keyword>
<protein>
    <submittedName>
        <fullName evidence="6">Helix-turn-helix transcriptional regulator</fullName>
    </submittedName>
</protein>
<keyword evidence="2" id="KW-0238">DNA-binding</keyword>
<dbReference type="PANTHER" id="PTHR44688">
    <property type="entry name" value="DNA-BINDING TRANSCRIPTIONAL ACTIVATOR DEVR_DOSR"/>
    <property type="match status" value="1"/>
</dbReference>
<keyword evidence="1" id="KW-0805">Transcription regulation</keyword>
<organism evidence="6 7">
    <name type="scientific">Peteryoungia desertarenae</name>
    <dbReference type="NCBI Taxonomy" id="1813451"/>
    <lineage>
        <taxon>Bacteria</taxon>
        <taxon>Pseudomonadati</taxon>
        <taxon>Pseudomonadota</taxon>
        <taxon>Alphaproteobacteria</taxon>
        <taxon>Hyphomicrobiales</taxon>
        <taxon>Rhizobiaceae</taxon>
        <taxon>Peteryoungia</taxon>
    </lineage>
</organism>